<feature type="domain" description="Peptidase S8/S53" evidence="14">
    <location>
        <begin position="158"/>
        <end position="361"/>
    </location>
</feature>
<keyword evidence="5 12" id="KW-0645">Protease</keyword>
<dbReference type="SUPFAM" id="SSF54897">
    <property type="entry name" value="Protease propeptides/inhibitors"/>
    <property type="match status" value="1"/>
</dbReference>
<dbReference type="VEuPathDB" id="FungiDB:CPAG_00038"/>
<evidence type="ECO:0000256" key="7">
    <source>
        <dbReference type="ARBA" id="ARBA00022801"/>
    </source>
</evidence>
<evidence type="ECO:0000256" key="6">
    <source>
        <dbReference type="ARBA" id="ARBA00022729"/>
    </source>
</evidence>
<evidence type="ECO:0000313" key="16">
    <source>
        <dbReference type="EMBL" id="KMM63683.1"/>
    </source>
</evidence>
<keyword evidence="9" id="KW-0843">Virulence</keyword>
<evidence type="ECO:0000256" key="3">
    <source>
        <dbReference type="ARBA" id="ARBA00011073"/>
    </source>
</evidence>
<dbReference type="InterPro" id="IPR036852">
    <property type="entry name" value="Peptidase_S8/S53_dom_sf"/>
</dbReference>
<evidence type="ECO:0000256" key="11">
    <source>
        <dbReference type="ARBA" id="ARBA00023180"/>
    </source>
</evidence>
<proteinExistence type="inferred from homology"/>
<dbReference type="OrthoDB" id="206201at2759"/>
<dbReference type="PRINTS" id="PR00723">
    <property type="entry name" value="SUBTILISIN"/>
</dbReference>
<evidence type="ECO:0000259" key="15">
    <source>
        <dbReference type="Pfam" id="PF05922"/>
    </source>
</evidence>
<evidence type="ECO:0000256" key="5">
    <source>
        <dbReference type="ARBA" id="ARBA00022670"/>
    </source>
</evidence>
<comment type="subcellular location">
    <subcellularLocation>
        <location evidence="2">Secreted</location>
    </subcellularLocation>
</comment>
<dbReference type="EMBL" id="DS268109">
    <property type="protein sequence ID" value="KMM63683.1"/>
    <property type="molecule type" value="Genomic_DNA"/>
</dbReference>
<sequence>MSIMKIATLFFAALSAVEAAKLLTPSDKRDIVPDSYIVVMKDNVSPLKFDSHMSWATNVHHANLARQGSTATGGLKHVYRIDGWQGYSGSFARETIDRILENDDVDYVEPDRRVHLTALTTQPNAPSWGLGRISHRNNGNSNFVYDDRAGEGITFYGVDTGIDINHPDFGGRAVWGTNTAGGSNSDGHGHGTHTAGTVAGASYGIAKKAKLVAVKVLSDGGTGQWSGIIEGINWSVNHARANNALGKAVMNMSLGGRLSTSVNQATTRAQRAGIFIAVAAGNEDSDAANTSPASAEDVCTVAASTEQDGRASFSNWGSMVEIYAPGTNIVSTTPGGNTGKMSGTSMAAPHVAGVGAAIMASEGISPSEVCSRLVEIGLEQISNPGSGTTNKLLYNNSGR</sequence>
<dbReference type="GO" id="GO:0005576">
    <property type="term" value="C:extracellular region"/>
    <property type="evidence" value="ECO:0007669"/>
    <property type="project" value="UniProtKB-SubCell"/>
</dbReference>
<reference evidence="17" key="3">
    <citation type="journal article" date="2010" name="Genome Res.">
        <title>Population genomic sequencing of Coccidioides fungi reveals recent hybridization and transposon control.</title>
        <authorList>
            <person name="Neafsey D.E."/>
            <person name="Barker B.M."/>
            <person name="Sharpton T.J."/>
            <person name="Stajich J.E."/>
            <person name="Park D.J."/>
            <person name="Whiston E."/>
            <person name="Hung C.-Y."/>
            <person name="McMahan C."/>
            <person name="White J."/>
            <person name="Sykes S."/>
            <person name="Heiman D."/>
            <person name="Young S."/>
            <person name="Zeng Q."/>
            <person name="Abouelleil A."/>
            <person name="Aftuck L."/>
            <person name="Bessette D."/>
            <person name="Brown A."/>
            <person name="FitzGerald M."/>
            <person name="Lui A."/>
            <person name="Macdonald J.P."/>
            <person name="Priest M."/>
            <person name="Orbach M.J."/>
            <person name="Galgiani J.N."/>
            <person name="Kirkland T.N."/>
            <person name="Cole G.T."/>
            <person name="Birren B.W."/>
            <person name="Henn M.R."/>
            <person name="Taylor J.W."/>
            <person name="Rounsley S.D."/>
        </authorList>
    </citation>
    <scope>NUCLEOTIDE SEQUENCE [LARGE SCALE GENOMIC DNA]</scope>
    <source>
        <strain evidence="17">RMSCC 3488</strain>
    </source>
</reference>
<dbReference type="InterPro" id="IPR037045">
    <property type="entry name" value="S8pro/Inhibitor_I9_sf"/>
</dbReference>
<dbReference type="PANTHER" id="PTHR43806">
    <property type="entry name" value="PEPTIDASE S8"/>
    <property type="match status" value="1"/>
</dbReference>
<evidence type="ECO:0000259" key="14">
    <source>
        <dbReference type="Pfam" id="PF00082"/>
    </source>
</evidence>
<dbReference type="Gene3D" id="3.30.70.80">
    <property type="entry name" value="Peptidase S8 propeptide/proteinase inhibitor I9"/>
    <property type="match status" value="1"/>
</dbReference>
<name>A0A0J6F0V3_COCPO</name>
<dbReference type="CDD" id="cd04077">
    <property type="entry name" value="Peptidases_S8_PCSK9_ProteinaseK_like"/>
    <property type="match status" value="1"/>
</dbReference>
<dbReference type="GO" id="GO:0006508">
    <property type="term" value="P:proteolysis"/>
    <property type="evidence" value="ECO:0007669"/>
    <property type="project" value="UniProtKB-KW"/>
</dbReference>
<accession>A0A0J6F0V3</accession>
<evidence type="ECO:0000256" key="4">
    <source>
        <dbReference type="ARBA" id="ARBA00022525"/>
    </source>
</evidence>
<feature type="chain" id="PRO_5005270664" evidence="13">
    <location>
        <begin position="20"/>
        <end position="399"/>
    </location>
</feature>
<feature type="domain" description="Inhibitor I9" evidence="15">
    <location>
        <begin position="35"/>
        <end position="116"/>
    </location>
</feature>
<dbReference type="FunFam" id="3.40.50.200:FF:000014">
    <property type="entry name" value="Proteinase K"/>
    <property type="match status" value="1"/>
</dbReference>
<dbReference type="InterPro" id="IPR000209">
    <property type="entry name" value="Peptidase_S8/S53_dom"/>
</dbReference>
<dbReference type="InterPro" id="IPR010259">
    <property type="entry name" value="S8pro/Inhibitor_I9"/>
</dbReference>
<feature type="active site" description="Charge relay system" evidence="12">
    <location>
        <position position="159"/>
    </location>
</feature>
<dbReference type="SUPFAM" id="SSF52743">
    <property type="entry name" value="Subtilisin-like"/>
    <property type="match status" value="1"/>
</dbReference>
<evidence type="ECO:0000256" key="1">
    <source>
        <dbReference type="ARBA" id="ARBA00002101"/>
    </source>
</evidence>
<feature type="active site" description="Charge relay system" evidence="12">
    <location>
        <position position="345"/>
    </location>
</feature>
<dbReference type="AlphaFoldDB" id="A0A0J6F0V3"/>
<evidence type="ECO:0000256" key="9">
    <source>
        <dbReference type="ARBA" id="ARBA00023026"/>
    </source>
</evidence>
<evidence type="ECO:0000256" key="10">
    <source>
        <dbReference type="ARBA" id="ARBA00023145"/>
    </source>
</evidence>
<dbReference type="PANTHER" id="PTHR43806:SF11">
    <property type="entry name" value="CEREVISIN-RELATED"/>
    <property type="match status" value="1"/>
</dbReference>
<feature type="active site" description="Charge relay system" evidence="12">
    <location>
        <position position="190"/>
    </location>
</feature>
<dbReference type="PROSITE" id="PS51892">
    <property type="entry name" value="SUBTILASE"/>
    <property type="match status" value="1"/>
</dbReference>
<dbReference type="GO" id="GO:0004252">
    <property type="term" value="F:serine-type endopeptidase activity"/>
    <property type="evidence" value="ECO:0007669"/>
    <property type="project" value="UniProtKB-UniRule"/>
</dbReference>
<evidence type="ECO:0000256" key="2">
    <source>
        <dbReference type="ARBA" id="ARBA00004613"/>
    </source>
</evidence>
<dbReference type="InterPro" id="IPR015500">
    <property type="entry name" value="Peptidase_S8_subtilisin-rel"/>
</dbReference>
<organism evidence="16 17">
    <name type="scientific">Coccidioides posadasii RMSCC 3488</name>
    <dbReference type="NCBI Taxonomy" id="454284"/>
    <lineage>
        <taxon>Eukaryota</taxon>
        <taxon>Fungi</taxon>
        <taxon>Dikarya</taxon>
        <taxon>Ascomycota</taxon>
        <taxon>Pezizomycotina</taxon>
        <taxon>Eurotiomycetes</taxon>
        <taxon>Eurotiomycetidae</taxon>
        <taxon>Onygenales</taxon>
        <taxon>Onygenaceae</taxon>
        <taxon>Coccidioides</taxon>
    </lineage>
</organism>
<dbReference type="Gene3D" id="3.40.50.200">
    <property type="entry name" value="Peptidase S8/S53 domain"/>
    <property type="match status" value="1"/>
</dbReference>
<reference evidence="16 17" key="1">
    <citation type="submission" date="2007-06" db="EMBL/GenBank/DDBJ databases">
        <title>The Genome Sequence of Coccidioides posadasii RMSCC_3488.</title>
        <authorList>
            <consortium name="Coccidioides Genome Resources Consortium"/>
            <consortium name="The Broad Institute Genome Sequencing Platform"/>
            <person name="Henn M.R."/>
            <person name="Sykes S."/>
            <person name="Young S."/>
            <person name="Jaffe D."/>
            <person name="Berlin A."/>
            <person name="Alvarez P."/>
            <person name="Butler J."/>
            <person name="Gnerre S."/>
            <person name="Grabherr M."/>
            <person name="Mauceli E."/>
            <person name="Brockman W."/>
            <person name="Kodira C."/>
            <person name="Alvarado L."/>
            <person name="Zeng Q."/>
            <person name="Crawford M."/>
            <person name="Antoine C."/>
            <person name="Devon K."/>
            <person name="Galgiani J."/>
            <person name="Orsborn K."/>
            <person name="Lewis M.L."/>
            <person name="Nusbaum C."/>
            <person name="Galagan J."/>
            <person name="Birren B."/>
        </authorList>
    </citation>
    <scope>NUCLEOTIDE SEQUENCE [LARGE SCALE GENOMIC DNA]</scope>
    <source>
        <strain evidence="16 17">RMSCC 3488</strain>
    </source>
</reference>
<gene>
    <name evidence="16" type="ORF">CPAG_00038</name>
</gene>
<reference evidence="17" key="2">
    <citation type="journal article" date="2009" name="Genome Res.">
        <title>Comparative genomic analyses of the human fungal pathogens Coccidioides and their relatives.</title>
        <authorList>
            <person name="Sharpton T.J."/>
            <person name="Stajich J.E."/>
            <person name="Rounsley S.D."/>
            <person name="Gardner M.J."/>
            <person name="Wortman J.R."/>
            <person name="Jordar V.S."/>
            <person name="Maiti R."/>
            <person name="Kodira C.D."/>
            <person name="Neafsey D.E."/>
            <person name="Zeng Q."/>
            <person name="Hung C.-Y."/>
            <person name="McMahan C."/>
            <person name="Muszewska A."/>
            <person name="Grynberg M."/>
            <person name="Mandel M.A."/>
            <person name="Kellner E.M."/>
            <person name="Barker B.M."/>
            <person name="Galgiani J.N."/>
            <person name="Orbach M.J."/>
            <person name="Kirkland T.N."/>
            <person name="Cole G.T."/>
            <person name="Henn M.R."/>
            <person name="Birren B.W."/>
            <person name="Taylor J.W."/>
        </authorList>
    </citation>
    <scope>NUCLEOTIDE SEQUENCE [LARGE SCALE GENOMIC DNA]</scope>
    <source>
        <strain evidence="17">RMSCC 3488</strain>
    </source>
</reference>
<dbReference type="PROSITE" id="PS00138">
    <property type="entry name" value="SUBTILASE_SER"/>
    <property type="match status" value="1"/>
</dbReference>
<comment type="similarity">
    <text evidence="3 12">Belongs to the peptidase S8 family.</text>
</comment>
<comment type="function">
    <text evidence="1">Secreted subtilisin-like serine protease with keratinolytic activity that contributes to pathogenicity.</text>
</comment>
<keyword evidence="4" id="KW-0964">Secreted</keyword>
<evidence type="ECO:0000313" key="17">
    <source>
        <dbReference type="Proteomes" id="UP000054567"/>
    </source>
</evidence>
<keyword evidence="10" id="KW-0865">Zymogen</keyword>
<keyword evidence="6 13" id="KW-0732">Signal</keyword>
<protein>
    <submittedName>
        <fullName evidence="16">Oryzin</fullName>
    </submittedName>
</protein>
<dbReference type="InterPro" id="IPR050131">
    <property type="entry name" value="Peptidase_S8_subtilisin-like"/>
</dbReference>
<feature type="signal peptide" evidence="13">
    <location>
        <begin position="1"/>
        <end position="19"/>
    </location>
</feature>
<evidence type="ECO:0000256" key="13">
    <source>
        <dbReference type="SAM" id="SignalP"/>
    </source>
</evidence>
<keyword evidence="8 12" id="KW-0720">Serine protease</keyword>
<dbReference type="Pfam" id="PF05922">
    <property type="entry name" value="Inhibitor_I9"/>
    <property type="match status" value="1"/>
</dbReference>
<evidence type="ECO:0000256" key="12">
    <source>
        <dbReference type="PROSITE-ProRule" id="PRU01240"/>
    </source>
</evidence>
<dbReference type="Pfam" id="PF00082">
    <property type="entry name" value="Peptidase_S8"/>
    <property type="match status" value="1"/>
</dbReference>
<evidence type="ECO:0000256" key="8">
    <source>
        <dbReference type="ARBA" id="ARBA00022825"/>
    </source>
</evidence>
<dbReference type="Proteomes" id="UP000054567">
    <property type="component" value="Unassembled WGS sequence"/>
</dbReference>
<dbReference type="InterPro" id="IPR034193">
    <property type="entry name" value="PCSK9_ProteinaseK-like"/>
</dbReference>
<keyword evidence="11" id="KW-0325">Glycoprotein</keyword>
<dbReference type="InterPro" id="IPR023828">
    <property type="entry name" value="Peptidase_S8_Ser-AS"/>
</dbReference>
<keyword evidence="7 12" id="KW-0378">Hydrolase</keyword>